<dbReference type="InterPro" id="IPR045864">
    <property type="entry name" value="aa-tRNA-synth_II/BPL/LPL"/>
</dbReference>
<evidence type="ECO:0000256" key="1">
    <source>
        <dbReference type="ARBA" id="ARBA00022598"/>
    </source>
</evidence>
<evidence type="ECO:0000256" key="2">
    <source>
        <dbReference type="ARBA" id="ARBA00023267"/>
    </source>
</evidence>
<feature type="domain" description="BPL/LPL catalytic" evidence="4">
    <location>
        <begin position="27"/>
        <end position="208"/>
    </location>
</feature>
<dbReference type="PANTHER" id="PTHR12835">
    <property type="entry name" value="BIOTIN PROTEIN LIGASE"/>
    <property type="match status" value="1"/>
</dbReference>
<dbReference type="Pfam" id="PF03099">
    <property type="entry name" value="BPL_LplA_LipB"/>
    <property type="match status" value="1"/>
</dbReference>
<dbReference type="RefSeq" id="WP_065673793.1">
    <property type="nucleotide sequence ID" value="NZ_JASORL010000004.1"/>
</dbReference>
<evidence type="ECO:0000256" key="3">
    <source>
        <dbReference type="ARBA" id="ARBA00024227"/>
    </source>
</evidence>
<keyword evidence="1 5" id="KW-0436">Ligase</keyword>
<dbReference type="InterPro" id="IPR004408">
    <property type="entry name" value="Biotin_CoA_COase_ligase"/>
</dbReference>
<keyword evidence="2" id="KW-0092">Biotin</keyword>
<dbReference type="Gene3D" id="2.30.30.100">
    <property type="match status" value="1"/>
</dbReference>
<evidence type="ECO:0000259" key="4">
    <source>
        <dbReference type="PROSITE" id="PS51733"/>
    </source>
</evidence>
<dbReference type="SUPFAM" id="SSF55681">
    <property type="entry name" value="Class II aaRS and biotin synthetases"/>
    <property type="match status" value="1"/>
</dbReference>
<dbReference type="EMBL" id="NOWI01000009">
    <property type="protein sequence ID" value="RFT42985.1"/>
    <property type="molecule type" value="Genomic_DNA"/>
</dbReference>
<dbReference type="Proteomes" id="UP000259211">
    <property type="component" value="Unassembled WGS sequence"/>
</dbReference>
<organism evidence="5 6">
    <name type="scientific">Cutibacterium avidum</name>
    <dbReference type="NCBI Taxonomy" id="33010"/>
    <lineage>
        <taxon>Bacteria</taxon>
        <taxon>Bacillati</taxon>
        <taxon>Actinomycetota</taxon>
        <taxon>Actinomycetes</taxon>
        <taxon>Propionibacteriales</taxon>
        <taxon>Propionibacteriaceae</taxon>
        <taxon>Cutibacterium</taxon>
    </lineage>
</organism>
<proteinExistence type="predicted"/>
<dbReference type="Gene3D" id="3.30.930.10">
    <property type="entry name" value="Bira Bifunctional Protein, Domain 2"/>
    <property type="match status" value="1"/>
</dbReference>
<dbReference type="NCBIfam" id="TIGR00121">
    <property type="entry name" value="birA_ligase"/>
    <property type="match status" value="1"/>
</dbReference>
<dbReference type="Pfam" id="PF02237">
    <property type="entry name" value="BPL_C"/>
    <property type="match status" value="1"/>
</dbReference>
<reference evidence="5 6" key="1">
    <citation type="submission" date="2017-07" db="EMBL/GenBank/DDBJ databases">
        <authorList>
            <person name="Sun Z.S."/>
            <person name="Albrecht U."/>
            <person name="Echele G."/>
            <person name="Lee C.C."/>
        </authorList>
    </citation>
    <scope>NUCLEOTIDE SEQUENCE [LARGE SCALE GENOMIC DNA]</scope>
    <source>
        <strain evidence="5 6">P16-029</strain>
    </source>
</reference>
<name>A0A3E2DC48_9ACTN</name>
<dbReference type="GO" id="GO:0004077">
    <property type="term" value="F:biotin--[biotin carboxyl-carrier protein] ligase activity"/>
    <property type="evidence" value="ECO:0007669"/>
    <property type="project" value="UniProtKB-EC"/>
</dbReference>
<sequence>MPSTPAAIADRVIELAGNTMFTGPCGGGVACVDSTGSTNADMAAFVRAGGTSFRLLVADHQEGGRGRFSRSWHDVPGTNLAISALVPNDRPAQDWGWLSMVAGLAVVEAIEEVGGADRSRVTLKWPNDVLVDLGTDHGGKVSGILSERVDGPAGPHAVIGIGINVSMGTDELPVPTATSLALCGLNHDKNELLASLLVHLDELLTVWLATGTVRDQYVARCDTIGAPVRLTFDPETIGGGDEAVDGVGVDVDVDGAIVVETSEGRRTFNAGDVNHLRTR</sequence>
<protein>
    <recommendedName>
        <fullName evidence="3">biotin--[biotin carboxyl-carrier protein] ligase</fullName>
        <ecNumber evidence="3">6.3.4.15</ecNumber>
    </recommendedName>
</protein>
<comment type="caution">
    <text evidence="5">The sequence shown here is derived from an EMBL/GenBank/DDBJ whole genome shotgun (WGS) entry which is preliminary data.</text>
</comment>
<dbReference type="AlphaFoldDB" id="A0A3E2DC48"/>
<dbReference type="PANTHER" id="PTHR12835:SF5">
    <property type="entry name" value="BIOTIN--PROTEIN LIGASE"/>
    <property type="match status" value="1"/>
</dbReference>
<dbReference type="PROSITE" id="PS51733">
    <property type="entry name" value="BPL_LPL_CATALYTIC"/>
    <property type="match status" value="1"/>
</dbReference>
<evidence type="ECO:0000313" key="5">
    <source>
        <dbReference type="EMBL" id="RFT42985.1"/>
    </source>
</evidence>
<dbReference type="EC" id="6.3.4.15" evidence="3"/>
<dbReference type="InterPro" id="IPR003142">
    <property type="entry name" value="BPL_C"/>
</dbReference>
<dbReference type="GO" id="GO:0005737">
    <property type="term" value="C:cytoplasm"/>
    <property type="evidence" value="ECO:0007669"/>
    <property type="project" value="TreeGrafter"/>
</dbReference>
<gene>
    <name evidence="5" type="ORF">CHT91_10575</name>
</gene>
<evidence type="ECO:0000313" key="6">
    <source>
        <dbReference type="Proteomes" id="UP000259211"/>
    </source>
</evidence>
<dbReference type="CDD" id="cd16442">
    <property type="entry name" value="BPL"/>
    <property type="match status" value="1"/>
</dbReference>
<accession>A0A3E2DC48</accession>
<dbReference type="InterPro" id="IPR004143">
    <property type="entry name" value="BPL_LPL_catalytic"/>
</dbReference>